<dbReference type="AlphaFoldDB" id="A0A1V9ZP93"/>
<reference evidence="2 3" key="1">
    <citation type="journal article" date="2014" name="Genome Biol. Evol.">
        <title>The secreted proteins of Achlya hypogyna and Thraustotheca clavata identify the ancestral oomycete secretome and reveal gene acquisitions by horizontal gene transfer.</title>
        <authorList>
            <person name="Misner I."/>
            <person name="Blouin N."/>
            <person name="Leonard G."/>
            <person name="Richards T.A."/>
            <person name="Lane C.E."/>
        </authorList>
    </citation>
    <scope>NUCLEOTIDE SEQUENCE [LARGE SCALE GENOMIC DNA]</scope>
    <source>
        <strain evidence="2 3">ATCC 48635</strain>
    </source>
</reference>
<gene>
    <name evidence="2" type="ORF">ACHHYP_04327</name>
</gene>
<protein>
    <recommendedName>
        <fullName evidence="4">Transmembrane protein</fullName>
    </recommendedName>
</protein>
<feature type="transmembrane region" description="Helical" evidence="1">
    <location>
        <begin position="386"/>
        <end position="406"/>
    </location>
</feature>
<dbReference type="Proteomes" id="UP000243579">
    <property type="component" value="Unassembled WGS sequence"/>
</dbReference>
<keyword evidence="3" id="KW-1185">Reference proteome</keyword>
<keyword evidence="1" id="KW-1133">Transmembrane helix</keyword>
<dbReference type="EMBL" id="JNBR01000040">
    <property type="protein sequence ID" value="OQR99812.1"/>
    <property type="molecule type" value="Genomic_DNA"/>
</dbReference>
<proteinExistence type="predicted"/>
<comment type="caution">
    <text evidence="2">The sequence shown here is derived from an EMBL/GenBank/DDBJ whole genome shotgun (WGS) entry which is preliminary data.</text>
</comment>
<keyword evidence="1" id="KW-0812">Transmembrane</keyword>
<feature type="transmembrane region" description="Helical" evidence="1">
    <location>
        <begin position="254"/>
        <end position="279"/>
    </location>
</feature>
<feature type="transmembrane region" description="Helical" evidence="1">
    <location>
        <begin position="299"/>
        <end position="321"/>
    </location>
</feature>
<dbReference type="OrthoDB" id="71470at2759"/>
<evidence type="ECO:0008006" key="4">
    <source>
        <dbReference type="Google" id="ProtNLM"/>
    </source>
</evidence>
<organism evidence="2 3">
    <name type="scientific">Achlya hypogyna</name>
    <name type="common">Oomycete</name>
    <name type="synonym">Protoachlya hypogyna</name>
    <dbReference type="NCBI Taxonomy" id="1202772"/>
    <lineage>
        <taxon>Eukaryota</taxon>
        <taxon>Sar</taxon>
        <taxon>Stramenopiles</taxon>
        <taxon>Oomycota</taxon>
        <taxon>Saprolegniomycetes</taxon>
        <taxon>Saprolegniales</taxon>
        <taxon>Achlyaceae</taxon>
        <taxon>Achlya</taxon>
    </lineage>
</organism>
<keyword evidence="1" id="KW-0472">Membrane</keyword>
<evidence type="ECO:0000313" key="3">
    <source>
        <dbReference type="Proteomes" id="UP000243579"/>
    </source>
</evidence>
<feature type="transmembrane region" description="Helical" evidence="1">
    <location>
        <begin position="333"/>
        <end position="357"/>
    </location>
</feature>
<sequence>MPKVAVARPPSSLGPPYIVRRDRTSHAIRFLFVLNLLSMPMKAYLSEYVPWSQPPVTTPTYTNFTAFNASTLELSQTLYSRRSLPQGSTYYYDDTQNTHVFRTVIARPSPVAASDCVQDFLPGIVGVYYMTTATLAALCDCAAAPNISSCDKRGSCYVDRMITQFSGHSCAWATTGDDVEGTDPAGVVTVTHAYTAALLLPQWRWLKFIYRILMTCVVAYRLHVQYNVHVAALEKTLRIHGHRRDLVGKWRYTLVIGDPTVLVLTNPAIGLGFVLDVWLSTDNVGVATLRTSQTSDLWLTVRTILYLSRIVWFAYAALSLTNELLKKHKKEHLFAAVDPTIVAVTIAIYCFALSWMAQYIPVLISAFSVIYNCLVPADVKGEEIELILGCSIFTATMTVVPINYGIARAFVDRLKQTPDRSLTQYQMRSFTNAKNWVL</sequence>
<evidence type="ECO:0000256" key="1">
    <source>
        <dbReference type="SAM" id="Phobius"/>
    </source>
</evidence>
<accession>A0A1V9ZP93</accession>
<name>A0A1V9ZP93_ACHHY</name>
<evidence type="ECO:0000313" key="2">
    <source>
        <dbReference type="EMBL" id="OQR99812.1"/>
    </source>
</evidence>